<organism evidence="2 3">
    <name type="scientific">Sphingobacterium arenae</name>
    <dbReference type="NCBI Taxonomy" id="1280598"/>
    <lineage>
        <taxon>Bacteria</taxon>
        <taxon>Pseudomonadati</taxon>
        <taxon>Bacteroidota</taxon>
        <taxon>Sphingobacteriia</taxon>
        <taxon>Sphingobacteriales</taxon>
        <taxon>Sphingobacteriaceae</taxon>
        <taxon>Sphingobacterium</taxon>
    </lineage>
</organism>
<evidence type="ECO:0008006" key="4">
    <source>
        <dbReference type="Google" id="ProtNLM"/>
    </source>
</evidence>
<gene>
    <name evidence="2" type="ORF">H8B17_06290</name>
</gene>
<name>A0ABR7Y1K8_9SPHI</name>
<dbReference type="EMBL" id="JACNYK010000001">
    <property type="protein sequence ID" value="MBD1425190.1"/>
    <property type="molecule type" value="Genomic_DNA"/>
</dbReference>
<feature type="region of interest" description="Disordered" evidence="1">
    <location>
        <begin position="229"/>
        <end position="252"/>
    </location>
</feature>
<accession>A0ABR7Y1K8</accession>
<comment type="caution">
    <text evidence="2">The sequence shown here is derived from an EMBL/GenBank/DDBJ whole genome shotgun (WGS) entry which is preliminary data.</text>
</comment>
<protein>
    <recommendedName>
        <fullName evidence="4">YtkA-like domain-containing protein</fullName>
    </recommendedName>
</protein>
<proteinExistence type="predicted"/>
<keyword evidence="3" id="KW-1185">Reference proteome</keyword>
<dbReference type="RefSeq" id="WP_190308264.1">
    <property type="nucleotide sequence ID" value="NZ_JACNYK010000001.1"/>
</dbReference>
<evidence type="ECO:0000313" key="2">
    <source>
        <dbReference type="EMBL" id="MBD1425190.1"/>
    </source>
</evidence>
<reference evidence="2 3" key="1">
    <citation type="submission" date="2020-08" db="EMBL/GenBank/DDBJ databases">
        <title>Sphingobacterium sp. DN00404 isolated from aquaculture water.</title>
        <authorList>
            <person name="Zhang M."/>
        </authorList>
    </citation>
    <scope>NUCLEOTIDE SEQUENCE [LARGE SCALE GENOMIC DNA]</scope>
    <source>
        <strain evidence="2 3">KCTC 32294</strain>
    </source>
</reference>
<dbReference type="Proteomes" id="UP000606494">
    <property type="component" value="Unassembled WGS sequence"/>
</dbReference>
<feature type="compositionally biased region" description="Polar residues" evidence="1">
    <location>
        <begin position="238"/>
        <end position="248"/>
    </location>
</feature>
<dbReference type="PROSITE" id="PS51257">
    <property type="entry name" value="PROKAR_LIPOPROTEIN"/>
    <property type="match status" value="1"/>
</dbReference>
<evidence type="ECO:0000313" key="3">
    <source>
        <dbReference type="Proteomes" id="UP000606494"/>
    </source>
</evidence>
<evidence type="ECO:0000256" key="1">
    <source>
        <dbReference type="SAM" id="MobiDB-lite"/>
    </source>
</evidence>
<sequence>MNKIIFFLAAICFAVSSCTKEKTDYEAEIDITVPEYIAFKEATRIHAADHDISIEALNGTFYKGYNEIRLKIIDRKTQKEVNATATTYLPILTEANGNILTCPHRYHLDYKTEGKYFSGYTVFTDKSNTTRNWELHITFTLDNQTYTAKQAVNVQEQTNKNLNATVFTGKDNEQYIIALVSPQKPQIGENELIAGIYRFNRPNNPASGDFPDPTQFSYTEVRDYTLKLDPRMPEPSMGNHSSPNNQDLTQRDDGLYHGVVNYTMTGNWTLNFILLNKQGDLLKGTEVPTDFTPGIEGVKSELYIDILF</sequence>